<evidence type="ECO:0000259" key="2">
    <source>
        <dbReference type="Pfam" id="PF23415"/>
    </source>
</evidence>
<dbReference type="Pfam" id="PF25281">
    <property type="entry name" value="MBL_MAP1B"/>
    <property type="match status" value="1"/>
</dbReference>
<feature type="domain" description="Microtubule-associated protein 1B/S N-terminal" evidence="2">
    <location>
        <begin position="1"/>
        <end position="63"/>
    </location>
</feature>
<sequence length="647" mass="70938">GIRSWDIDLSSCNLDEQLKLFVSRHSATFSSIVKGQRTLHHRGDVLETLVLLNPSDKSLCDEVSPGAPPGKGCLVLVEGWGALRHPRGCGVSGPGCPLPPQALAVPVSWQVGEILSSADPSAKARLTISCPDFGEWKDSGLDHHNLQDFIELRYNPGCILPEMEGLEEFMEYLSESLEPQSPFDLLEPPTMVGFLKLSKPCCYIFPGGRGDSAFFAVNGFNVLVNGGSNPKSSFWKLVRHLDRIDSILVTHAGTDSLPGVNSLLQRKLAELEEDPSQSSQGNGDWAKNLISPELGVVFLNVSEKLKDIEGNSRVLKSCDEAALTLHYLEKLGIRPNPLARDSGPRAEPTVLFQKMGVGRLDMYILNPVKGTKELEFLLQQWSGNSYPKEQDLPLQCLTSICALLVWHPVSPSEKIIRVLFPGCTPQGRILEGLEKVKHLEFLKHPVVTKNDLKGPSVPQPEKPLKQRRAESKESLKSGSKLSLVDTGAPAPKEKAPSKVERKEVKAGTKEKPKPLGETARVGSEEEKAKDARAKLDSSMEKLKVDAKPKLSKEKVVAKKEPVPRKEEKKLLKKDEGAEAKGEAKKEVKVVKKEVKAETLRKDAKESKAEAKAPAKTLARKTPVPEARKPLAKAGSIKKTPLKKEPEK</sequence>
<reference evidence="4 5" key="1">
    <citation type="submission" date="2019-09" db="EMBL/GenBank/DDBJ databases">
        <title>Bird 10,000 Genomes (B10K) Project - Family phase.</title>
        <authorList>
            <person name="Zhang G."/>
        </authorList>
    </citation>
    <scope>NUCLEOTIDE SEQUENCE [LARGE SCALE GENOMIC DNA]</scope>
    <source>
        <strain evidence="4">B10K-DU-021-33</strain>
        <tissue evidence="4">Mixed tissue sample</tissue>
    </source>
</reference>
<dbReference type="GO" id="GO:0000226">
    <property type="term" value="P:microtubule cytoskeleton organization"/>
    <property type="evidence" value="ECO:0007669"/>
    <property type="project" value="InterPro"/>
</dbReference>
<dbReference type="GO" id="GO:0003779">
    <property type="term" value="F:actin binding"/>
    <property type="evidence" value="ECO:0007669"/>
    <property type="project" value="TreeGrafter"/>
</dbReference>
<dbReference type="InterPro" id="IPR026074">
    <property type="entry name" value="MAP1"/>
</dbReference>
<dbReference type="Pfam" id="PF23415">
    <property type="entry name" value="MAPB1_N"/>
    <property type="match status" value="2"/>
</dbReference>
<dbReference type="PANTHER" id="PTHR13843:SF11">
    <property type="entry name" value="MICROTUBULE-ASSOCIATED PROTEIN 1S"/>
    <property type="match status" value="1"/>
</dbReference>
<protein>
    <submittedName>
        <fullName evidence="4">ENP1 protein</fullName>
    </submittedName>
</protein>
<dbReference type="InterPro" id="IPR056617">
    <property type="entry name" value="MAP1B/S_N"/>
</dbReference>
<dbReference type="GO" id="GO:0016358">
    <property type="term" value="P:dendrite development"/>
    <property type="evidence" value="ECO:0007669"/>
    <property type="project" value="TreeGrafter"/>
</dbReference>
<accession>A0A7K5P4A0</accession>
<feature type="compositionally biased region" description="Basic and acidic residues" evidence="1">
    <location>
        <begin position="491"/>
        <end position="514"/>
    </location>
</feature>
<dbReference type="GO" id="GO:0030425">
    <property type="term" value="C:dendrite"/>
    <property type="evidence" value="ECO:0007669"/>
    <property type="project" value="TreeGrafter"/>
</dbReference>
<dbReference type="AlphaFoldDB" id="A0A7K5P4A0"/>
<evidence type="ECO:0000259" key="3">
    <source>
        <dbReference type="Pfam" id="PF25281"/>
    </source>
</evidence>
<dbReference type="GO" id="GO:0005875">
    <property type="term" value="C:microtubule associated complex"/>
    <property type="evidence" value="ECO:0007669"/>
    <property type="project" value="TreeGrafter"/>
</dbReference>
<dbReference type="InterPro" id="IPR057480">
    <property type="entry name" value="MAP1A/B/S-like_MBL"/>
</dbReference>
<gene>
    <name evidence="4" type="primary">Enp1</name>
    <name evidence="4" type="ORF">CHRMAC_R08428</name>
</gene>
<evidence type="ECO:0000256" key="1">
    <source>
        <dbReference type="SAM" id="MobiDB-lite"/>
    </source>
</evidence>
<name>A0A7K5P4A0_CHRMC</name>
<dbReference type="GO" id="GO:0043025">
    <property type="term" value="C:neuronal cell body"/>
    <property type="evidence" value="ECO:0007669"/>
    <property type="project" value="TreeGrafter"/>
</dbReference>
<dbReference type="PANTHER" id="PTHR13843">
    <property type="entry name" value="MICROTUBULE-ASSOCIATED PROTEIN"/>
    <property type="match status" value="1"/>
</dbReference>
<proteinExistence type="predicted"/>
<dbReference type="GO" id="GO:0045202">
    <property type="term" value="C:synapse"/>
    <property type="evidence" value="ECO:0007669"/>
    <property type="project" value="TreeGrafter"/>
</dbReference>
<feature type="compositionally biased region" description="Basic and acidic residues" evidence="1">
    <location>
        <begin position="462"/>
        <end position="475"/>
    </location>
</feature>
<dbReference type="Proteomes" id="UP000524558">
    <property type="component" value="Unassembled WGS sequence"/>
</dbReference>
<feature type="non-terminal residue" evidence="4">
    <location>
        <position position="1"/>
    </location>
</feature>
<evidence type="ECO:0000313" key="5">
    <source>
        <dbReference type="Proteomes" id="UP000524558"/>
    </source>
</evidence>
<comment type="caution">
    <text evidence="4">The sequence shown here is derived from an EMBL/GenBank/DDBJ whole genome shotgun (WGS) entry which is preliminary data.</text>
</comment>
<feature type="domain" description="Microtubule-associated protein 1B/S N-terminal" evidence="2">
    <location>
        <begin position="110"/>
        <end position="175"/>
    </location>
</feature>
<dbReference type="GO" id="GO:0005829">
    <property type="term" value="C:cytosol"/>
    <property type="evidence" value="ECO:0007669"/>
    <property type="project" value="TreeGrafter"/>
</dbReference>
<dbReference type="GO" id="GO:0008017">
    <property type="term" value="F:microtubule binding"/>
    <property type="evidence" value="ECO:0007669"/>
    <property type="project" value="InterPro"/>
</dbReference>
<feature type="domain" description="Microtubule-associated protein 1A/B/S-like MBL-like" evidence="3">
    <location>
        <begin position="181"/>
        <end position="453"/>
    </location>
</feature>
<dbReference type="GO" id="GO:0007409">
    <property type="term" value="P:axonogenesis"/>
    <property type="evidence" value="ECO:0007669"/>
    <property type="project" value="TreeGrafter"/>
</dbReference>
<feature type="region of interest" description="Disordered" evidence="1">
    <location>
        <begin position="449"/>
        <end position="647"/>
    </location>
</feature>
<organism evidence="4 5">
    <name type="scientific">Chroicocephalus maculipennis</name>
    <name type="common">Brown-hooded gull</name>
    <name type="synonym">Larus maculipennis</name>
    <dbReference type="NCBI Taxonomy" id="287016"/>
    <lineage>
        <taxon>Eukaryota</taxon>
        <taxon>Metazoa</taxon>
        <taxon>Chordata</taxon>
        <taxon>Craniata</taxon>
        <taxon>Vertebrata</taxon>
        <taxon>Euteleostomi</taxon>
        <taxon>Archelosauria</taxon>
        <taxon>Archosauria</taxon>
        <taxon>Dinosauria</taxon>
        <taxon>Saurischia</taxon>
        <taxon>Theropoda</taxon>
        <taxon>Coelurosauria</taxon>
        <taxon>Aves</taxon>
        <taxon>Neognathae</taxon>
        <taxon>Neoaves</taxon>
        <taxon>Charadriiformes</taxon>
        <taxon>Laridae</taxon>
        <taxon>Chroicocephalus</taxon>
    </lineage>
</organism>
<dbReference type="GO" id="GO:0005874">
    <property type="term" value="C:microtubule"/>
    <property type="evidence" value="ECO:0007669"/>
    <property type="project" value="InterPro"/>
</dbReference>
<keyword evidence="5" id="KW-1185">Reference proteome</keyword>
<dbReference type="GO" id="GO:0031114">
    <property type="term" value="P:regulation of microtubule depolymerization"/>
    <property type="evidence" value="ECO:0007669"/>
    <property type="project" value="TreeGrafter"/>
</dbReference>
<feature type="compositionally biased region" description="Basic and acidic residues" evidence="1">
    <location>
        <begin position="522"/>
        <end position="612"/>
    </location>
</feature>
<feature type="non-terminal residue" evidence="4">
    <location>
        <position position="647"/>
    </location>
</feature>
<evidence type="ECO:0000313" key="4">
    <source>
        <dbReference type="EMBL" id="NWT49183.1"/>
    </source>
</evidence>
<dbReference type="EMBL" id="VYZF01007598">
    <property type="protein sequence ID" value="NWT49183.1"/>
    <property type="molecule type" value="Genomic_DNA"/>
</dbReference>